<reference evidence="1 2" key="1">
    <citation type="submission" date="2024-05" db="EMBL/GenBank/DDBJ databases">
        <title>Genetic variation in Jamaican populations of the coffee berry borer (Hypothenemus hampei).</title>
        <authorList>
            <person name="Errbii M."/>
            <person name="Myrie A."/>
        </authorList>
    </citation>
    <scope>NUCLEOTIDE SEQUENCE [LARGE SCALE GENOMIC DNA]</scope>
    <source>
        <strain evidence="1">JA-Hopewell-2020-01-JO</strain>
        <tissue evidence="1">Whole body</tissue>
    </source>
</reference>
<dbReference type="Proteomes" id="UP001566132">
    <property type="component" value="Unassembled WGS sequence"/>
</dbReference>
<gene>
    <name evidence="1" type="ORF">ABEB36_014012</name>
</gene>
<sequence length="143" mass="16381">MDIIGRVRCCSEQYEIEEIIKKINASTSNVTSSYVSLQGRRLIDVKPSISATDAVIQAETISKKILIVLSYKLKMILKVINKSMEQPIYKKLAEIFEGIDDIERHFFDNCDDIITVDECKSNSLVIFDDCLLEKQSTIKEYFC</sequence>
<keyword evidence="2" id="KW-1185">Reference proteome</keyword>
<evidence type="ECO:0000313" key="1">
    <source>
        <dbReference type="EMBL" id="KAL1489067.1"/>
    </source>
</evidence>
<comment type="caution">
    <text evidence="1">The sequence shown here is derived from an EMBL/GenBank/DDBJ whole genome shotgun (WGS) entry which is preliminary data.</text>
</comment>
<dbReference type="AlphaFoldDB" id="A0ABD1E311"/>
<name>A0ABD1E311_HYPHA</name>
<evidence type="ECO:0000313" key="2">
    <source>
        <dbReference type="Proteomes" id="UP001566132"/>
    </source>
</evidence>
<dbReference type="EMBL" id="JBDJPC010000012">
    <property type="protein sequence ID" value="KAL1489067.1"/>
    <property type="molecule type" value="Genomic_DNA"/>
</dbReference>
<organism evidence="1 2">
    <name type="scientific">Hypothenemus hampei</name>
    <name type="common">Coffee berry borer</name>
    <dbReference type="NCBI Taxonomy" id="57062"/>
    <lineage>
        <taxon>Eukaryota</taxon>
        <taxon>Metazoa</taxon>
        <taxon>Ecdysozoa</taxon>
        <taxon>Arthropoda</taxon>
        <taxon>Hexapoda</taxon>
        <taxon>Insecta</taxon>
        <taxon>Pterygota</taxon>
        <taxon>Neoptera</taxon>
        <taxon>Endopterygota</taxon>
        <taxon>Coleoptera</taxon>
        <taxon>Polyphaga</taxon>
        <taxon>Cucujiformia</taxon>
        <taxon>Curculionidae</taxon>
        <taxon>Scolytinae</taxon>
        <taxon>Hypothenemus</taxon>
    </lineage>
</organism>
<accession>A0ABD1E311</accession>
<protein>
    <submittedName>
        <fullName evidence="1">Uncharacterized protein</fullName>
    </submittedName>
</protein>
<proteinExistence type="predicted"/>